<keyword evidence="2" id="KW-1185">Reference proteome</keyword>
<proteinExistence type="predicted"/>
<dbReference type="AlphaFoldDB" id="A0A0L6UVZ7"/>
<organism evidence="1 2">
    <name type="scientific">Puccinia sorghi</name>
    <dbReference type="NCBI Taxonomy" id="27349"/>
    <lineage>
        <taxon>Eukaryota</taxon>
        <taxon>Fungi</taxon>
        <taxon>Dikarya</taxon>
        <taxon>Basidiomycota</taxon>
        <taxon>Pucciniomycotina</taxon>
        <taxon>Pucciniomycetes</taxon>
        <taxon>Pucciniales</taxon>
        <taxon>Pucciniaceae</taxon>
        <taxon>Puccinia</taxon>
    </lineage>
</organism>
<dbReference type="Proteomes" id="UP000037035">
    <property type="component" value="Unassembled WGS sequence"/>
</dbReference>
<protein>
    <submittedName>
        <fullName evidence="1">Uncharacterized protein</fullName>
    </submittedName>
</protein>
<accession>A0A0L6UVZ7</accession>
<dbReference type="EMBL" id="LAVV01008743">
    <property type="protein sequence ID" value="KNZ52040.1"/>
    <property type="molecule type" value="Genomic_DNA"/>
</dbReference>
<comment type="caution">
    <text evidence="1">The sequence shown here is derived from an EMBL/GenBank/DDBJ whole genome shotgun (WGS) entry which is preliminary data.</text>
</comment>
<dbReference type="VEuPathDB" id="FungiDB:VP01_3717g1"/>
<name>A0A0L6UVZ7_9BASI</name>
<gene>
    <name evidence="1" type="ORF">VP01_3717g1</name>
</gene>
<evidence type="ECO:0000313" key="2">
    <source>
        <dbReference type="Proteomes" id="UP000037035"/>
    </source>
</evidence>
<evidence type="ECO:0000313" key="1">
    <source>
        <dbReference type="EMBL" id="KNZ52040.1"/>
    </source>
</evidence>
<sequence length="139" mass="15481">MHGKKGLEDLFTIYLHQKSQSSKLQYNHILFCGVQTKNQSGLVDWKDSYKWSKSYSGIVDINNYYLILLSILKTTTATAAEWIPPTDSGDSGRVSYQGQTNMSAKKAHRLLSDGSLQGLYLPNNHPNTPHGWAGGCLHP</sequence>
<reference evidence="1 2" key="1">
    <citation type="submission" date="2015-08" db="EMBL/GenBank/DDBJ databases">
        <title>Next Generation Sequencing and Analysis of the Genome of Puccinia sorghi L Schw, the Causal Agent of Maize Common Rust.</title>
        <authorList>
            <person name="Rochi L."/>
            <person name="Burguener G."/>
            <person name="Darino M."/>
            <person name="Turjanski A."/>
            <person name="Kreff E."/>
            <person name="Dieguez M.J."/>
            <person name="Sacco F."/>
        </authorList>
    </citation>
    <scope>NUCLEOTIDE SEQUENCE [LARGE SCALE GENOMIC DNA]</scope>
    <source>
        <strain evidence="1 2">RO10H11247</strain>
    </source>
</reference>